<name>A0A0G0UI40_9BACT</name>
<dbReference type="Proteomes" id="UP000034616">
    <property type="component" value="Unassembled WGS sequence"/>
</dbReference>
<feature type="compositionally biased region" description="Basic and acidic residues" evidence="2">
    <location>
        <begin position="21"/>
        <end position="31"/>
    </location>
</feature>
<evidence type="ECO:0000256" key="2">
    <source>
        <dbReference type="SAM" id="MobiDB-lite"/>
    </source>
</evidence>
<reference evidence="3 4" key="1">
    <citation type="journal article" date="2015" name="Nature">
        <title>rRNA introns, odd ribosomes, and small enigmatic genomes across a large radiation of phyla.</title>
        <authorList>
            <person name="Brown C.T."/>
            <person name="Hug L.A."/>
            <person name="Thomas B.C."/>
            <person name="Sharon I."/>
            <person name="Castelle C.J."/>
            <person name="Singh A."/>
            <person name="Wilkins M.J."/>
            <person name="Williams K.H."/>
            <person name="Banfield J.F."/>
        </authorList>
    </citation>
    <scope>NUCLEOTIDE SEQUENCE [LARGE SCALE GENOMIC DNA]</scope>
</reference>
<dbReference type="EMBL" id="LCAH01000005">
    <property type="protein sequence ID" value="KKR87161.1"/>
    <property type="molecule type" value="Genomic_DNA"/>
</dbReference>
<keyword evidence="1" id="KW-0175">Coiled coil</keyword>
<organism evidence="3 4">
    <name type="scientific">Candidatus Uhrbacteria bacterium GW2011_GWC2_41_11</name>
    <dbReference type="NCBI Taxonomy" id="1618985"/>
    <lineage>
        <taxon>Bacteria</taxon>
        <taxon>Candidatus Uhriibacteriota</taxon>
    </lineage>
</organism>
<evidence type="ECO:0000313" key="4">
    <source>
        <dbReference type="Proteomes" id="UP000034616"/>
    </source>
</evidence>
<evidence type="ECO:0000313" key="3">
    <source>
        <dbReference type="EMBL" id="KKR87161.1"/>
    </source>
</evidence>
<dbReference type="AlphaFoldDB" id="A0A0G0UI40"/>
<feature type="region of interest" description="Disordered" evidence="2">
    <location>
        <begin position="1"/>
        <end position="31"/>
    </location>
</feature>
<feature type="coiled-coil region" evidence="1">
    <location>
        <begin position="167"/>
        <end position="194"/>
    </location>
</feature>
<proteinExistence type="predicted"/>
<accession>A0A0G0UI40</accession>
<sequence length="267" mass="31690">MNVQPSERGTVQPHPSFSERPSPKKKPDTLETRALRWDQFFDDIMREGKDAVIARCEKSPATLPYIKQTLEAERRKLPQVQRKEFIRFYTDILRQFETPKRRETKKAPQREQKEGDVAPAVLRAVKKASALAKESETKEMESFKKNQTDLAKYIQERDSLPTWKFWNKEVQRRNKELEQEIMILEVKIQSKKDRIVREKILPIIEATSQLPSKSSEARLRDLSHRLKQIPRWQIWKMSERTQLKTEMQEIKNQLVRQTVIEAIRGLK</sequence>
<feature type="compositionally biased region" description="Polar residues" evidence="2">
    <location>
        <begin position="1"/>
        <end position="15"/>
    </location>
</feature>
<evidence type="ECO:0000256" key="1">
    <source>
        <dbReference type="SAM" id="Coils"/>
    </source>
</evidence>
<gene>
    <name evidence="3" type="ORF">UU35_C0005G0035</name>
</gene>
<comment type="caution">
    <text evidence="3">The sequence shown here is derived from an EMBL/GenBank/DDBJ whole genome shotgun (WGS) entry which is preliminary data.</text>
</comment>
<protein>
    <submittedName>
        <fullName evidence="3">Uncharacterized protein</fullName>
    </submittedName>
</protein>